<keyword evidence="1" id="KW-1133">Transmembrane helix</keyword>
<proteinExistence type="predicted"/>
<protein>
    <submittedName>
        <fullName evidence="2">Uncharacterized protein</fullName>
    </submittedName>
</protein>
<name>M6V6U1_9LEPT</name>
<dbReference type="EMBL" id="AHOQ02000032">
    <property type="protein sequence ID" value="EMO45213.1"/>
    <property type="molecule type" value="Genomic_DNA"/>
</dbReference>
<gene>
    <name evidence="2" type="ORF">LEP1GSC187_1834</name>
</gene>
<dbReference type="Proteomes" id="UP000012160">
    <property type="component" value="Unassembled WGS sequence"/>
</dbReference>
<evidence type="ECO:0000313" key="2">
    <source>
        <dbReference type="EMBL" id="EMO45213.1"/>
    </source>
</evidence>
<keyword evidence="1" id="KW-0472">Membrane</keyword>
<evidence type="ECO:0000313" key="3">
    <source>
        <dbReference type="Proteomes" id="UP000012160"/>
    </source>
</evidence>
<accession>M6V6U1</accession>
<organism evidence="2 3">
    <name type="scientific">Leptospira santarosai str. ZUN179</name>
    <dbReference type="NCBI Taxonomy" id="1049985"/>
    <lineage>
        <taxon>Bacteria</taxon>
        <taxon>Pseudomonadati</taxon>
        <taxon>Spirochaetota</taxon>
        <taxon>Spirochaetia</taxon>
        <taxon>Leptospirales</taxon>
        <taxon>Leptospiraceae</taxon>
        <taxon>Leptospira</taxon>
    </lineage>
</organism>
<dbReference type="AlphaFoldDB" id="M6V6U1"/>
<feature type="transmembrane region" description="Helical" evidence="1">
    <location>
        <begin position="50"/>
        <end position="73"/>
    </location>
</feature>
<comment type="caution">
    <text evidence="2">The sequence shown here is derived from an EMBL/GenBank/DDBJ whole genome shotgun (WGS) entry which is preliminary data.</text>
</comment>
<keyword evidence="1" id="KW-0812">Transmembrane</keyword>
<reference evidence="2 3" key="1">
    <citation type="submission" date="2013-01" db="EMBL/GenBank/DDBJ databases">
        <authorList>
            <person name="Harkins D.M."/>
            <person name="Durkin A.S."/>
            <person name="Brinkac L.M."/>
            <person name="Haft D.H."/>
            <person name="Selengut J.D."/>
            <person name="Sanka R."/>
            <person name="DePew J."/>
            <person name="Purushe J."/>
            <person name="Matthias M.A."/>
            <person name="Vinetz J.M."/>
            <person name="Sutton G.G."/>
            <person name="Nierman W.C."/>
            <person name="Fouts D.E."/>
        </authorList>
    </citation>
    <scope>NUCLEOTIDE SEQUENCE [LARGE SCALE GENOMIC DNA]</scope>
    <source>
        <strain evidence="2 3">ZUN179</strain>
    </source>
</reference>
<sequence length="79" mass="9238">MNRDFHTFPILLLLKTNGIFQKRKSHFAKMPHRFLRNFDNDFQVDRIYEILINAAILITLISVLIANCTANFGTNPSWT</sequence>
<evidence type="ECO:0000256" key="1">
    <source>
        <dbReference type="SAM" id="Phobius"/>
    </source>
</evidence>